<sequence>MKKSKSPTELKFNFITLDKDKVLKFVPALPIILQDNAWSKLSNMKGSIEAGAEIIINILNFLSGNSSAVKKIPINTNKNMKFFVLKSLFNNYEYKNIQEHKALREVLRKYHPEQQSNGDITFLVNNAIYTEKFSKSIKTETDNFIESIFSQLEIMKMALECSIENNHYEVAEKLFTDIFSNARTNLDSIFSQQEYVNHKKYTTILFELVNKFMSVEYQIKTIIDLTPHLKHYFNITAESTDILINNNHSNEAEELLTAALYNITIDDKPKNQDIGWCYYKLGYLNHRNGQREYAVECYKNALDKLPATDKYIIQTINYNLWGIYSYYDADDNIEVLLNQMPESSLKDLLKLGRNLTNITTSQLDNINRSDLQPEHTQMFDLYKYSALSIDQKSSKKTRFTKDLNTIIKKNSDIDKLLALSVAIYTEQFDIARNILNTVPENEIEKCKKLNLSLLRSYLDPDSIIYDADELKKEEKVEVLNAANTSLMAEDKSELVSKNVQKVLQNVEKVLEFHPQNEETLEIGINAALLNNDLEKAKKYANQLSKEKQEEIFIGDSEEAPEIHYLDRLLAQYDAKKIHQYYQDKKEQQLHILSQKITHYTTSWNIPGKGQIKSTEATYIGKYKGQDCYSIIDDKVKKSIGSLLPRFEKAMEKGIIHHQYGINGVKFIEEKVVEIKVRADKRLLASEIYENSGKELLINFDHEANHKEAEIFINGHHLEIYHE</sequence>
<feature type="repeat" description="TPR" evidence="1">
    <location>
        <begin position="275"/>
        <end position="308"/>
    </location>
</feature>
<evidence type="ECO:0000256" key="1">
    <source>
        <dbReference type="PROSITE-ProRule" id="PRU00339"/>
    </source>
</evidence>
<keyword evidence="1" id="KW-0802">TPR repeat</keyword>
<gene>
    <name evidence="2" type="ordered locus">RBE_0588</name>
</gene>
<dbReference type="Proteomes" id="UP000001951">
    <property type="component" value="Chromosome"/>
</dbReference>
<evidence type="ECO:0000313" key="3">
    <source>
        <dbReference type="Proteomes" id="UP000001951"/>
    </source>
</evidence>
<name>Q1RIZ5_RICBR</name>
<dbReference type="AlphaFoldDB" id="Q1RIZ5"/>
<evidence type="ECO:0000313" key="2">
    <source>
        <dbReference type="EMBL" id="ABE04669.1"/>
    </source>
</evidence>
<accession>Q1RIZ5</accession>
<evidence type="ECO:0008006" key="4">
    <source>
        <dbReference type="Google" id="ProtNLM"/>
    </source>
</evidence>
<dbReference type="RefSeq" id="WP_011477257.1">
    <property type="nucleotide sequence ID" value="NC_007940.1"/>
</dbReference>
<protein>
    <recommendedName>
        <fullName evidence="4">Tetratricopeptide repeat protein</fullName>
    </recommendedName>
</protein>
<proteinExistence type="predicted"/>
<dbReference type="HOGENOM" id="CLU_432039_0_0_5"/>
<dbReference type="PROSITE" id="PS50005">
    <property type="entry name" value="TPR"/>
    <property type="match status" value="1"/>
</dbReference>
<dbReference type="EMBL" id="CP000087">
    <property type="protein sequence ID" value="ABE04669.1"/>
    <property type="molecule type" value="Genomic_DNA"/>
</dbReference>
<dbReference type="OrthoDB" id="7161620at2"/>
<organism evidence="2 3">
    <name type="scientific">Rickettsia bellii (strain RML369-C)</name>
    <dbReference type="NCBI Taxonomy" id="336407"/>
    <lineage>
        <taxon>Bacteria</taxon>
        <taxon>Pseudomonadati</taxon>
        <taxon>Pseudomonadota</taxon>
        <taxon>Alphaproteobacteria</taxon>
        <taxon>Rickettsiales</taxon>
        <taxon>Rickettsiaceae</taxon>
        <taxon>Rickettsieae</taxon>
        <taxon>Rickettsia</taxon>
        <taxon>belli group</taxon>
    </lineage>
</organism>
<reference evidence="2 3" key="1">
    <citation type="journal article" date="2006" name="PLoS Genet.">
        <title>Genome sequence of Rickettsia bellii illuminates the role of amoebae in gene exchanges between intracellular pathogens.</title>
        <authorList>
            <person name="Ogata H."/>
            <person name="La Scola B."/>
            <person name="Audic S."/>
            <person name="Renesto P."/>
            <person name="Blanc G."/>
            <person name="Robert C."/>
            <person name="Fournier P.-E."/>
            <person name="Claverie J.-M."/>
            <person name="Raoult D."/>
        </authorList>
    </citation>
    <scope>NUCLEOTIDE SEQUENCE [LARGE SCALE GENOMIC DNA]</scope>
    <source>
        <strain evidence="2 3">RML369-C</strain>
    </source>
</reference>
<dbReference type="KEGG" id="rbe:RBE_0588"/>
<dbReference type="InterPro" id="IPR019734">
    <property type="entry name" value="TPR_rpt"/>
</dbReference>